<dbReference type="EMBL" id="JALBWM010000063">
    <property type="protein sequence ID" value="MCO1335441.1"/>
    <property type="molecule type" value="Genomic_DNA"/>
</dbReference>
<keyword evidence="1" id="KW-0472">Membrane</keyword>
<organism evidence="2 3">
    <name type="scientific">Microbulbifer okhotskensis</name>
    <dbReference type="NCBI Taxonomy" id="2926617"/>
    <lineage>
        <taxon>Bacteria</taxon>
        <taxon>Pseudomonadati</taxon>
        <taxon>Pseudomonadota</taxon>
        <taxon>Gammaproteobacteria</taxon>
        <taxon>Cellvibrionales</taxon>
        <taxon>Microbulbiferaceae</taxon>
        <taxon>Microbulbifer</taxon>
    </lineage>
</organism>
<reference evidence="2" key="1">
    <citation type="journal article" date="2022" name="Arch. Microbiol.">
        <title>Microbulbifer okhotskensis sp. nov., isolated from a deep bottom sediment of the Okhotsk Sea.</title>
        <authorList>
            <person name="Romanenko L."/>
            <person name="Kurilenko V."/>
            <person name="Otstavnykh N."/>
            <person name="Velansky P."/>
            <person name="Isaeva M."/>
            <person name="Mikhailov V."/>
        </authorList>
    </citation>
    <scope>NUCLEOTIDE SEQUENCE</scope>
    <source>
        <strain evidence="2">OS29</strain>
    </source>
</reference>
<evidence type="ECO:0000313" key="2">
    <source>
        <dbReference type="EMBL" id="MCO1335441.1"/>
    </source>
</evidence>
<accession>A0A9X2EPI0</accession>
<name>A0A9X2EPI0_9GAMM</name>
<sequence length="71" mass="7759">MKRSQRNFGVAVGILVLCAGLSLNLAGISGTPMMVVGLVILLANAAYWLLEYSPKRIQVVSDSAKQRREQR</sequence>
<keyword evidence="3" id="KW-1185">Reference proteome</keyword>
<keyword evidence="1" id="KW-1133">Transmembrane helix</keyword>
<keyword evidence="1" id="KW-0812">Transmembrane</keyword>
<evidence type="ECO:0000256" key="1">
    <source>
        <dbReference type="SAM" id="Phobius"/>
    </source>
</evidence>
<evidence type="ECO:0000313" key="3">
    <source>
        <dbReference type="Proteomes" id="UP001139028"/>
    </source>
</evidence>
<protein>
    <submittedName>
        <fullName evidence="2">Uncharacterized protein</fullName>
    </submittedName>
</protein>
<feature type="transmembrane region" description="Helical" evidence="1">
    <location>
        <begin position="32"/>
        <end position="50"/>
    </location>
</feature>
<gene>
    <name evidence="2" type="ORF">MO867_13970</name>
</gene>
<dbReference type="Proteomes" id="UP001139028">
    <property type="component" value="Unassembled WGS sequence"/>
</dbReference>
<feature type="transmembrane region" description="Helical" evidence="1">
    <location>
        <begin position="7"/>
        <end position="26"/>
    </location>
</feature>
<proteinExistence type="predicted"/>
<dbReference type="AlphaFoldDB" id="A0A9X2EPI0"/>
<comment type="caution">
    <text evidence="2">The sequence shown here is derived from an EMBL/GenBank/DDBJ whole genome shotgun (WGS) entry which is preliminary data.</text>
</comment>
<dbReference type="RefSeq" id="WP_252469919.1">
    <property type="nucleotide sequence ID" value="NZ_JALBWM010000063.1"/>
</dbReference>